<evidence type="ECO:0000313" key="2">
    <source>
        <dbReference type="EMBL" id="RAR70667.1"/>
    </source>
</evidence>
<dbReference type="PANTHER" id="PTHR30383:SF5">
    <property type="entry name" value="SGNH HYDROLASE-TYPE ESTERASE DOMAIN-CONTAINING PROTEIN"/>
    <property type="match status" value="1"/>
</dbReference>
<dbReference type="RefSeq" id="WP_112113789.1">
    <property type="nucleotide sequence ID" value="NZ_QLSZ01000010.1"/>
</dbReference>
<reference evidence="2 3" key="1">
    <citation type="submission" date="2018-06" db="EMBL/GenBank/DDBJ databases">
        <title>Genomic Encyclopedia of Archaeal and Bacterial Type Strains, Phase II (KMG-II): from individual species to whole genera.</title>
        <authorList>
            <person name="Goeker M."/>
        </authorList>
    </citation>
    <scope>NUCLEOTIDE SEQUENCE [LARGE SCALE GENOMIC DNA]</scope>
    <source>
        <strain evidence="2 3">DSM 25663</strain>
    </source>
</reference>
<sequence>MKKTIFVFFLLPFTIYFTYAQEDQMKKDWANLKKYTAENTAYLKQKNKNPIILFGDSITEFWKQNNPDLFENNNLMNRGISGQTSSQMLLRFRQDVINLKPSKVIILAGINDIAENTGPISVETIFGNIVSMVELAKSNHFKVVLCSVLPSNHLYWNPKINPVEKIAELNTKLKTYALVNHLNFIDYYSAMVDEHLGLDKNFSEDGVHPNTSGYKVMEQLLLKELEN</sequence>
<comment type="caution">
    <text evidence="2">The sequence shown here is derived from an EMBL/GenBank/DDBJ whole genome shotgun (WGS) entry which is preliminary data.</text>
</comment>
<protein>
    <submittedName>
        <fullName evidence="2">Lysophospholipase L1-like esterase</fullName>
    </submittedName>
</protein>
<proteinExistence type="predicted"/>
<keyword evidence="3" id="KW-1185">Reference proteome</keyword>
<accession>A0A328YJ99</accession>
<dbReference type="Pfam" id="PF13472">
    <property type="entry name" value="Lipase_GDSL_2"/>
    <property type="match status" value="1"/>
</dbReference>
<dbReference type="GO" id="GO:0004622">
    <property type="term" value="F:phosphatidylcholine lysophospholipase activity"/>
    <property type="evidence" value="ECO:0007669"/>
    <property type="project" value="TreeGrafter"/>
</dbReference>
<dbReference type="InterPro" id="IPR013830">
    <property type="entry name" value="SGNH_hydro"/>
</dbReference>
<gene>
    <name evidence="2" type="ORF">CLV55_11067</name>
</gene>
<dbReference type="InterPro" id="IPR036514">
    <property type="entry name" value="SGNH_hydro_sf"/>
</dbReference>
<dbReference type="EMBL" id="QLSZ01000010">
    <property type="protein sequence ID" value="RAR70667.1"/>
    <property type="molecule type" value="Genomic_DNA"/>
</dbReference>
<feature type="domain" description="SGNH hydrolase-type esterase" evidence="1">
    <location>
        <begin position="53"/>
        <end position="216"/>
    </location>
</feature>
<dbReference type="Gene3D" id="3.40.50.1110">
    <property type="entry name" value="SGNH hydrolase"/>
    <property type="match status" value="1"/>
</dbReference>
<dbReference type="PANTHER" id="PTHR30383">
    <property type="entry name" value="THIOESTERASE 1/PROTEASE 1/LYSOPHOSPHOLIPASE L1"/>
    <property type="match status" value="1"/>
</dbReference>
<evidence type="ECO:0000313" key="3">
    <source>
        <dbReference type="Proteomes" id="UP000248840"/>
    </source>
</evidence>
<dbReference type="OrthoDB" id="9794725at2"/>
<organism evidence="2 3">
    <name type="scientific">Flavobacterium aciduliphilum</name>
    <dbReference type="NCBI Taxonomy" id="1101402"/>
    <lineage>
        <taxon>Bacteria</taxon>
        <taxon>Pseudomonadati</taxon>
        <taxon>Bacteroidota</taxon>
        <taxon>Flavobacteriia</taxon>
        <taxon>Flavobacteriales</taxon>
        <taxon>Flavobacteriaceae</taxon>
        <taxon>Flavobacterium</taxon>
    </lineage>
</organism>
<dbReference type="SUPFAM" id="SSF52266">
    <property type="entry name" value="SGNH hydrolase"/>
    <property type="match status" value="1"/>
</dbReference>
<dbReference type="AlphaFoldDB" id="A0A328YJ99"/>
<dbReference type="Proteomes" id="UP000248840">
    <property type="component" value="Unassembled WGS sequence"/>
</dbReference>
<evidence type="ECO:0000259" key="1">
    <source>
        <dbReference type="Pfam" id="PF13472"/>
    </source>
</evidence>
<name>A0A328YJ99_9FLAO</name>
<dbReference type="InterPro" id="IPR051532">
    <property type="entry name" value="Ester_Hydrolysis_Enzymes"/>
</dbReference>